<protein>
    <submittedName>
        <fullName evidence="4">SRPBCC family protein</fullName>
    </submittedName>
</protein>
<feature type="compositionally biased region" description="Low complexity" evidence="2">
    <location>
        <begin position="189"/>
        <end position="206"/>
    </location>
</feature>
<comment type="similarity">
    <text evidence="1">Belongs to the AHA1 family.</text>
</comment>
<dbReference type="InterPro" id="IPR013538">
    <property type="entry name" value="ASHA1/2-like_C"/>
</dbReference>
<name>A0ABV8LKG6_9ACTN</name>
<dbReference type="CDD" id="cd08899">
    <property type="entry name" value="SRPBCC_CalC_Aha1-like_6"/>
    <property type="match status" value="1"/>
</dbReference>
<organism evidence="4 5">
    <name type="scientific">Hamadaea flava</name>
    <dbReference type="NCBI Taxonomy" id="1742688"/>
    <lineage>
        <taxon>Bacteria</taxon>
        <taxon>Bacillati</taxon>
        <taxon>Actinomycetota</taxon>
        <taxon>Actinomycetes</taxon>
        <taxon>Micromonosporales</taxon>
        <taxon>Micromonosporaceae</taxon>
        <taxon>Hamadaea</taxon>
    </lineage>
</organism>
<dbReference type="Proteomes" id="UP001595816">
    <property type="component" value="Unassembled WGS sequence"/>
</dbReference>
<proteinExistence type="inferred from homology"/>
<evidence type="ECO:0000259" key="3">
    <source>
        <dbReference type="Pfam" id="PF08327"/>
    </source>
</evidence>
<sequence length="215" mass="23560">MMDIIAELAAVQRETGRRALPNGDARTVRLRRAYNAKIDDVWDALTRAERIVRWFLPVSGDLRLGGRYQFEGNAGGEVLECEAPERLRVTWFFGEPAAGDVSEVEVRLTEDGDRTMLDLEHVATVDPERWATYGPGAVGVGWELGLLGLSWELTGVEASFEERMAWGASAEGRELTTGSSEAWGQALLASGATPEEAATATRNTTEFYVPPENAE</sequence>
<evidence type="ECO:0000313" key="4">
    <source>
        <dbReference type="EMBL" id="MFC4130289.1"/>
    </source>
</evidence>
<evidence type="ECO:0000313" key="5">
    <source>
        <dbReference type="Proteomes" id="UP001595816"/>
    </source>
</evidence>
<dbReference type="InterPro" id="IPR023393">
    <property type="entry name" value="START-like_dom_sf"/>
</dbReference>
<evidence type="ECO:0000256" key="1">
    <source>
        <dbReference type="ARBA" id="ARBA00006817"/>
    </source>
</evidence>
<reference evidence="5" key="1">
    <citation type="journal article" date="2019" name="Int. J. Syst. Evol. Microbiol.">
        <title>The Global Catalogue of Microorganisms (GCM) 10K type strain sequencing project: providing services to taxonomists for standard genome sequencing and annotation.</title>
        <authorList>
            <consortium name="The Broad Institute Genomics Platform"/>
            <consortium name="The Broad Institute Genome Sequencing Center for Infectious Disease"/>
            <person name="Wu L."/>
            <person name="Ma J."/>
        </authorList>
    </citation>
    <scope>NUCLEOTIDE SEQUENCE [LARGE SCALE GENOMIC DNA]</scope>
    <source>
        <strain evidence="5">CGMCC 4.7289</strain>
    </source>
</reference>
<feature type="domain" description="Activator of Hsp90 ATPase homologue 1/2-like C-terminal" evidence="3">
    <location>
        <begin position="35"/>
        <end position="143"/>
    </location>
</feature>
<gene>
    <name evidence="4" type="ORF">ACFOZ4_06700</name>
</gene>
<dbReference type="Pfam" id="PF08327">
    <property type="entry name" value="AHSA1"/>
    <property type="match status" value="1"/>
</dbReference>
<dbReference type="Gene3D" id="3.30.530.20">
    <property type="match status" value="1"/>
</dbReference>
<dbReference type="EMBL" id="JBHSAY010000005">
    <property type="protein sequence ID" value="MFC4130289.1"/>
    <property type="molecule type" value="Genomic_DNA"/>
</dbReference>
<dbReference type="SUPFAM" id="SSF55961">
    <property type="entry name" value="Bet v1-like"/>
    <property type="match status" value="1"/>
</dbReference>
<accession>A0ABV8LKG6</accession>
<keyword evidence="5" id="KW-1185">Reference proteome</keyword>
<dbReference type="RefSeq" id="WP_253758160.1">
    <property type="nucleotide sequence ID" value="NZ_JAMZDZ010000001.1"/>
</dbReference>
<evidence type="ECO:0000256" key="2">
    <source>
        <dbReference type="SAM" id="MobiDB-lite"/>
    </source>
</evidence>
<comment type="caution">
    <text evidence="4">The sequence shown here is derived from an EMBL/GenBank/DDBJ whole genome shotgun (WGS) entry which is preliminary data.</text>
</comment>
<feature type="region of interest" description="Disordered" evidence="2">
    <location>
        <begin position="176"/>
        <end position="215"/>
    </location>
</feature>